<keyword evidence="5" id="KW-0677">Repeat</keyword>
<dbReference type="GO" id="GO:0044295">
    <property type="term" value="C:axonal growth cone"/>
    <property type="evidence" value="ECO:0007669"/>
    <property type="project" value="UniProtKB-ARBA"/>
</dbReference>
<feature type="domain" description="Laminin N-terminal" evidence="13">
    <location>
        <begin position="44"/>
        <end position="279"/>
    </location>
</feature>
<dbReference type="InterPro" id="IPR018933">
    <property type="entry name" value="Netrin_module_non-TIMP"/>
</dbReference>
<evidence type="ECO:0000256" key="1">
    <source>
        <dbReference type="ARBA" id="ARBA00004613"/>
    </source>
</evidence>
<dbReference type="InterPro" id="IPR056863">
    <property type="entry name" value="LMN_ATRN_NET-like_EGF"/>
</dbReference>
<dbReference type="GO" id="GO:0070983">
    <property type="term" value="P:dendrite guidance"/>
    <property type="evidence" value="ECO:0007669"/>
    <property type="project" value="UniProtKB-ARBA"/>
</dbReference>
<dbReference type="EMBL" id="CAJPEV010000305">
    <property type="protein sequence ID" value="CAG0883747.1"/>
    <property type="molecule type" value="Genomic_DNA"/>
</dbReference>
<dbReference type="InterPro" id="IPR001134">
    <property type="entry name" value="Netrin_domain"/>
</dbReference>
<dbReference type="InterPro" id="IPR002049">
    <property type="entry name" value="LE_dom"/>
</dbReference>
<dbReference type="InterPro" id="IPR000742">
    <property type="entry name" value="EGF"/>
</dbReference>
<keyword evidence="8 9" id="KW-0424">Laminin EGF-like domain</keyword>
<dbReference type="GO" id="GO:0005604">
    <property type="term" value="C:basement membrane"/>
    <property type="evidence" value="ECO:0007669"/>
    <property type="project" value="TreeGrafter"/>
</dbReference>
<dbReference type="FunFam" id="2.10.25.10:FF:000081">
    <property type="entry name" value="Netrin 1"/>
    <property type="match status" value="1"/>
</dbReference>
<dbReference type="GO" id="GO:0009888">
    <property type="term" value="P:tissue development"/>
    <property type="evidence" value="ECO:0007669"/>
    <property type="project" value="TreeGrafter"/>
</dbReference>
<dbReference type="SMART" id="SM00180">
    <property type="entry name" value="EGF_Lam"/>
    <property type="match status" value="3"/>
</dbReference>
<feature type="chain" id="PRO_5036209661" description="Netrin-1" evidence="10">
    <location>
        <begin position="19"/>
        <end position="595"/>
    </location>
</feature>
<evidence type="ECO:0000256" key="4">
    <source>
        <dbReference type="ARBA" id="ARBA00022729"/>
    </source>
</evidence>
<dbReference type="PROSITE" id="PS51117">
    <property type="entry name" value="LAMININ_NTER"/>
    <property type="match status" value="1"/>
</dbReference>
<evidence type="ECO:0000256" key="2">
    <source>
        <dbReference type="ARBA" id="ARBA00015919"/>
    </source>
</evidence>
<dbReference type="AlphaFoldDB" id="A0A7R9A4N4"/>
<dbReference type="GO" id="GO:2000289">
    <property type="term" value="P:regulation of photoreceptor cell axon guidance"/>
    <property type="evidence" value="ECO:0007669"/>
    <property type="project" value="UniProtKB-ARBA"/>
</dbReference>
<dbReference type="Pfam" id="PF01759">
    <property type="entry name" value="NTR"/>
    <property type="match status" value="1"/>
</dbReference>
<evidence type="ECO:0000256" key="7">
    <source>
        <dbReference type="ARBA" id="ARBA00023180"/>
    </source>
</evidence>
<dbReference type="GO" id="GO:0008347">
    <property type="term" value="P:glial cell migration"/>
    <property type="evidence" value="ECO:0007669"/>
    <property type="project" value="UniProtKB-ARBA"/>
</dbReference>
<sequence length="595" mass="66908">MREPLWPLVLCLLAQARASNNFLKMFAAQQGNPPDPCYDETGLKPAVCIPDFVNAAFGQKVLASSTCGQPPSRYCIADSNDKGELVQKCDTCDDSEPRLRHPPEYLTDLNNPNNLTCWQSQPLTPNEDGQNVTLTLSLGKKYELTYVSLQFCGEKPESMAVYKSMDYGKTWQAFQFYSSTCDEMYGRPLKAGISKANEQEALCTDGHIKQDPLAGSRVAFSTLEARPSAFDFDNSPVLQDWVTATDIRVEFNRLTRLGKENDTSDYYYYSVSDFAVGGRCKCNGHASRCIPGDDGQLTCDCKHNTAGRDCEKCKPFHFDRPWSRANAREANECVACNCNLHARRCRFNMELYKLSGRVSGGVCLKCRHKTAGRHCHYCREGYYRDPTKSITHRKACKPCDCHPIGSSGKTCNQTNGQCPCKDGVTGITCNRCAKGYQQSRSPIAPCVPIPKVPQLMPNTVQTTSSRCGKCRVNTKRLNLKKLCRKHYGFLATAYGREIIGDWVRFSMNVGTVFKKGREVPQLSQGRNVLWIRIKDLACKCPKINMGRPYLILGKVSSSNPGLTIDKRSIVIEWKQEWERRIIRLQRKALRKCPPM</sequence>
<gene>
    <name evidence="14" type="ORF">DSTB1V02_LOCUS2657</name>
</gene>
<feature type="disulfide bond" evidence="9">
    <location>
        <begin position="401"/>
        <end position="418"/>
    </location>
</feature>
<evidence type="ECO:0000256" key="6">
    <source>
        <dbReference type="ARBA" id="ARBA00023157"/>
    </source>
</evidence>
<comment type="subcellular location">
    <subcellularLocation>
        <location evidence="1">Secreted</location>
    </subcellularLocation>
</comment>
<evidence type="ECO:0000313" key="15">
    <source>
        <dbReference type="Proteomes" id="UP000677054"/>
    </source>
</evidence>
<dbReference type="OrthoDB" id="5984158at2759"/>
<feature type="domain" description="NTR" evidence="12">
    <location>
        <begin position="467"/>
        <end position="592"/>
    </location>
</feature>
<accession>A0A7R9A4N4</accession>
<evidence type="ECO:0000256" key="5">
    <source>
        <dbReference type="ARBA" id="ARBA00022737"/>
    </source>
</evidence>
<dbReference type="GO" id="GO:0005576">
    <property type="term" value="C:extracellular region"/>
    <property type="evidence" value="ECO:0007669"/>
    <property type="project" value="UniProtKB-SubCell"/>
</dbReference>
<keyword evidence="4 10" id="KW-0732">Signal</keyword>
<proteinExistence type="predicted"/>
<feature type="domain" description="Laminin EGF-like" evidence="11">
    <location>
        <begin position="399"/>
        <end position="448"/>
    </location>
</feature>
<dbReference type="PROSITE" id="PS50027">
    <property type="entry name" value="EGF_LAM_2"/>
    <property type="match status" value="1"/>
</dbReference>
<dbReference type="FunFam" id="2.10.25.10:FF:000048">
    <property type="entry name" value="Netrin 3"/>
    <property type="match status" value="1"/>
</dbReference>
<dbReference type="Gene3D" id="2.10.25.10">
    <property type="entry name" value="Laminin"/>
    <property type="match status" value="2"/>
</dbReference>
<dbReference type="GO" id="GO:0009887">
    <property type="term" value="P:animal organ morphogenesis"/>
    <property type="evidence" value="ECO:0007669"/>
    <property type="project" value="TreeGrafter"/>
</dbReference>
<keyword evidence="7" id="KW-0325">Glycoprotein</keyword>
<dbReference type="PANTHER" id="PTHR10574:SF365">
    <property type="entry name" value="NETRIN-A-RELATED"/>
    <property type="match status" value="1"/>
</dbReference>
<dbReference type="EMBL" id="LR899822">
    <property type="protein sequence ID" value="CAD7242704.1"/>
    <property type="molecule type" value="Genomic_DNA"/>
</dbReference>
<dbReference type="SUPFAM" id="SSF49785">
    <property type="entry name" value="Galactose-binding domain-like"/>
    <property type="match status" value="1"/>
</dbReference>
<organism evidence="14">
    <name type="scientific">Darwinula stevensoni</name>
    <dbReference type="NCBI Taxonomy" id="69355"/>
    <lineage>
        <taxon>Eukaryota</taxon>
        <taxon>Metazoa</taxon>
        <taxon>Ecdysozoa</taxon>
        <taxon>Arthropoda</taxon>
        <taxon>Crustacea</taxon>
        <taxon>Oligostraca</taxon>
        <taxon>Ostracoda</taxon>
        <taxon>Podocopa</taxon>
        <taxon>Podocopida</taxon>
        <taxon>Darwinulocopina</taxon>
        <taxon>Darwinuloidea</taxon>
        <taxon>Darwinulidae</taxon>
        <taxon>Darwinula</taxon>
    </lineage>
</organism>
<dbReference type="Pfam" id="PF24973">
    <property type="entry name" value="EGF_LMN_ATRN"/>
    <property type="match status" value="2"/>
</dbReference>
<dbReference type="PANTHER" id="PTHR10574">
    <property type="entry name" value="NETRIN/LAMININ-RELATED"/>
    <property type="match status" value="1"/>
</dbReference>
<evidence type="ECO:0000256" key="3">
    <source>
        <dbReference type="ARBA" id="ARBA00022525"/>
    </source>
</evidence>
<dbReference type="InterPro" id="IPR008211">
    <property type="entry name" value="Laminin_N"/>
</dbReference>
<evidence type="ECO:0000259" key="13">
    <source>
        <dbReference type="PROSITE" id="PS51117"/>
    </source>
</evidence>
<feature type="disulfide bond" evidence="9">
    <location>
        <begin position="399"/>
        <end position="411"/>
    </location>
</feature>
<evidence type="ECO:0000256" key="8">
    <source>
        <dbReference type="ARBA" id="ARBA00023292"/>
    </source>
</evidence>
<dbReference type="InterPro" id="IPR008979">
    <property type="entry name" value="Galactose-bd-like_sf"/>
</dbReference>
<dbReference type="GO" id="GO:0008045">
    <property type="term" value="P:motor neuron axon guidance"/>
    <property type="evidence" value="ECO:0007669"/>
    <property type="project" value="TreeGrafter"/>
</dbReference>
<keyword evidence="6 9" id="KW-1015">Disulfide bond</keyword>
<reference evidence="14" key="1">
    <citation type="submission" date="2020-11" db="EMBL/GenBank/DDBJ databases">
        <authorList>
            <person name="Tran Van P."/>
        </authorList>
    </citation>
    <scope>NUCLEOTIDE SEQUENCE</scope>
</reference>
<evidence type="ECO:0000256" key="9">
    <source>
        <dbReference type="PROSITE-ProRule" id="PRU00460"/>
    </source>
</evidence>
<protein>
    <recommendedName>
        <fullName evidence="2">Netrin-1</fullName>
    </recommendedName>
</protein>
<dbReference type="Gene3D" id="2.40.50.120">
    <property type="match status" value="1"/>
</dbReference>
<dbReference type="Pfam" id="PF00053">
    <property type="entry name" value="EGF_laminin"/>
    <property type="match status" value="1"/>
</dbReference>
<dbReference type="Gene3D" id="2.60.120.260">
    <property type="entry name" value="Galactose-binding domain-like"/>
    <property type="match status" value="1"/>
</dbReference>
<dbReference type="CDD" id="cd03579">
    <property type="entry name" value="NTR_netrin-1_like"/>
    <property type="match status" value="1"/>
</dbReference>
<keyword evidence="3" id="KW-0964">Secreted</keyword>
<dbReference type="PROSITE" id="PS01248">
    <property type="entry name" value="EGF_LAM_1"/>
    <property type="match status" value="1"/>
</dbReference>
<feature type="signal peptide" evidence="10">
    <location>
        <begin position="1"/>
        <end position="18"/>
    </location>
</feature>
<evidence type="ECO:0000259" key="12">
    <source>
        <dbReference type="PROSITE" id="PS50189"/>
    </source>
</evidence>
<evidence type="ECO:0000256" key="10">
    <source>
        <dbReference type="SAM" id="SignalP"/>
    </source>
</evidence>
<dbReference type="Proteomes" id="UP000677054">
    <property type="component" value="Unassembled WGS sequence"/>
</dbReference>
<dbReference type="SMART" id="SM00643">
    <property type="entry name" value="C345C"/>
    <property type="match status" value="1"/>
</dbReference>
<dbReference type="FunFam" id="2.60.120.260:FF:000098">
    <property type="entry name" value="Netrin-A, isoform B"/>
    <property type="match status" value="1"/>
</dbReference>
<dbReference type="PROSITE" id="PS00022">
    <property type="entry name" value="EGF_1"/>
    <property type="match status" value="1"/>
</dbReference>
<keyword evidence="15" id="KW-1185">Reference proteome</keyword>
<dbReference type="SMART" id="SM00136">
    <property type="entry name" value="LamNT"/>
    <property type="match status" value="1"/>
</dbReference>
<dbReference type="Pfam" id="PF00055">
    <property type="entry name" value="Laminin_N"/>
    <property type="match status" value="1"/>
</dbReference>
<feature type="disulfide bond" evidence="9">
    <location>
        <begin position="420"/>
        <end position="429"/>
    </location>
</feature>
<dbReference type="PROSITE" id="PS50189">
    <property type="entry name" value="NTR"/>
    <property type="match status" value="1"/>
</dbReference>
<dbReference type="SUPFAM" id="SSF57196">
    <property type="entry name" value="EGF/Laminin"/>
    <property type="match status" value="3"/>
</dbReference>
<name>A0A7R9A4N4_9CRUS</name>
<dbReference type="CDD" id="cd00055">
    <property type="entry name" value="EGF_Lam"/>
    <property type="match status" value="3"/>
</dbReference>
<feature type="disulfide bond" evidence="9">
    <location>
        <begin position="432"/>
        <end position="446"/>
    </location>
</feature>
<evidence type="ECO:0000259" key="11">
    <source>
        <dbReference type="PROSITE" id="PS50027"/>
    </source>
</evidence>
<dbReference type="InterPro" id="IPR008993">
    <property type="entry name" value="TIMP-like_OB-fold"/>
</dbReference>
<evidence type="ECO:0000313" key="14">
    <source>
        <dbReference type="EMBL" id="CAD7242704.1"/>
    </source>
</evidence>
<dbReference type="InterPro" id="IPR050440">
    <property type="entry name" value="Laminin/Netrin_ECM"/>
</dbReference>
<dbReference type="SUPFAM" id="SSF50242">
    <property type="entry name" value="TIMP-like"/>
    <property type="match status" value="1"/>
</dbReference>